<proteinExistence type="predicted"/>
<feature type="region of interest" description="Disordered" evidence="1">
    <location>
        <begin position="91"/>
        <end position="148"/>
    </location>
</feature>
<feature type="compositionally biased region" description="Polar residues" evidence="1">
    <location>
        <begin position="102"/>
        <end position="114"/>
    </location>
</feature>
<feature type="non-terminal residue" evidence="2">
    <location>
        <position position="1"/>
    </location>
</feature>
<feature type="non-terminal residue" evidence="2">
    <location>
        <position position="148"/>
    </location>
</feature>
<dbReference type="Proteomes" id="UP000789901">
    <property type="component" value="Unassembled WGS sequence"/>
</dbReference>
<evidence type="ECO:0000256" key="1">
    <source>
        <dbReference type="SAM" id="MobiDB-lite"/>
    </source>
</evidence>
<dbReference type="EMBL" id="CAJVQB010051531">
    <property type="protein sequence ID" value="CAG8835467.1"/>
    <property type="molecule type" value="Genomic_DNA"/>
</dbReference>
<comment type="caution">
    <text evidence="2">The sequence shown here is derived from an EMBL/GenBank/DDBJ whole genome shotgun (WGS) entry which is preliminary data.</text>
</comment>
<sequence>ENIAKSFAQALSTSKGKEVEEAPTDQIYADSEEYNNDDMLVNINNGMGIVDEECYRVIGLACEVTLLAVDIGDSKIINILQTYITRKKNKKNTYQKDKMNENRSLQELSESINTIDEDHIISEEENYTDSDEISNDDCYTDNAIPDKE</sequence>
<keyword evidence="3" id="KW-1185">Reference proteome</keyword>
<accession>A0ABN7WP29</accession>
<feature type="compositionally biased region" description="Acidic residues" evidence="1">
    <location>
        <begin position="123"/>
        <end position="139"/>
    </location>
</feature>
<organism evidence="2 3">
    <name type="scientific">Gigaspora margarita</name>
    <dbReference type="NCBI Taxonomy" id="4874"/>
    <lineage>
        <taxon>Eukaryota</taxon>
        <taxon>Fungi</taxon>
        <taxon>Fungi incertae sedis</taxon>
        <taxon>Mucoromycota</taxon>
        <taxon>Glomeromycotina</taxon>
        <taxon>Glomeromycetes</taxon>
        <taxon>Diversisporales</taxon>
        <taxon>Gigasporaceae</taxon>
        <taxon>Gigaspora</taxon>
    </lineage>
</organism>
<gene>
    <name evidence="2" type="ORF">GMARGA_LOCUS32585</name>
</gene>
<name>A0ABN7WP29_GIGMA</name>
<reference evidence="2 3" key="1">
    <citation type="submission" date="2021-06" db="EMBL/GenBank/DDBJ databases">
        <authorList>
            <person name="Kallberg Y."/>
            <person name="Tangrot J."/>
            <person name="Rosling A."/>
        </authorList>
    </citation>
    <scope>NUCLEOTIDE SEQUENCE [LARGE SCALE GENOMIC DNA]</scope>
    <source>
        <strain evidence="2 3">120-4 pot B 10/14</strain>
    </source>
</reference>
<evidence type="ECO:0000313" key="2">
    <source>
        <dbReference type="EMBL" id="CAG8835467.1"/>
    </source>
</evidence>
<protein>
    <submittedName>
        <fullName evidence="2">42956_t:CDS:1</fullName>
    </submittedName>
</protein>
<evidence type="ECO:0000313" key="3">
    <source>
        <dbReference type="Proteomes" id="UP000789901"/>
    </source>
</evidence>